<dbReference type="EMBL" id="MU394397">
    <property type="protein sequence ID" value="KAI6081383.1"/>
    <property type="molecule type" value="Genomic_DNA"/>
</dbReference>
<proteinExistence type="predicted"/>
<reference evidence="1 2" key="1">
    <citation type="journal article" date="2022" name="New Phytol.">
        <title>Ecological generalism drives hyperdiversity of secondary metabolite gene clusters in xylarialean endophytes.</title>
        <authorList>
            <person name="Franco M.E.E."/>
            <person name="Wisecaver J.H."/>
            <person name="Arnold A.E."/>
            <person name="Ju Y.M."/>
            <person name="Slot J.C."/>
            <person name="Ahrendt S."/>
            <person name="Moore L.P."/>
            <person name="Eastman K.E."/>
            <person name="Scott K."/>
            <person name="Konkel Z."/>
            <person name="Mondo S.J."/>
            <person name="Kuo A."/>
            <person name="Hayes R.D."/>
            <person name="Haridas S."/>
            <person name="Andreopoulos B."/>
            <person name="Riley R."/>
            <person name="LaButti K."/>
            <person name="Pangilinan J."/>
            <person name="Lipzen A."/>
            <person name="Amirebrahimi M."/>
            <person name="Yan J."/>
            <person name="Adam C."/>
            <person name="Keymanesh K."/>
            <person name="Ng V."/>
            <person name="Louie K."/>
            <person name="Northen T."/>
            <person name="Drula E."/>
            <person name="Henrissat B."/>
            <person name="Hsieh H.M."/>
            <person name="Youens-Clark K."/>
            <person name="Lutzoni F."/>
            <person name="Miadlikowska J."/>
            <person name="Eastwood D.C."/>
            <person name="Hamelin R.C."/>
            <person name="Grigoriev I.V."/>
            <person name="U'Ren J.M."/>
        </authorList>
    </citation>
    <scope>NUCLEOTIDE SEQUENCE [LARGE SCALE GENOMIC DNA]</scope>
    <source>
        <strain evidence="1 2">ER1909</strain>
    </source>
</reference>
<accession>A0ACC0CM33</accession>
<gene>
    <name evidence="1" type="ORF">F4821DRAFT_26882</name>
</gene>
<name>A0ACC0CM33_9PEZI</name>
<keyword evidence="2" id="KW-1185">Reference proteome</keyword>
<organism evidence="1 2">
    <name type="scientific">Hypoxylon rubiginosum</name>
    <dbReference type="NCBI Taxonomy" id="110542"/>
    <lineage>
        <taxon>Eukaryota</taxon>
        <taxon>Fungi</taxon>
        <taxon>Dikarya</taxon>
        <taxon>Ascomycota</taxon>
        <taxon>Pezizomycotina</taxon>
        <taxon>Sordariomycetes</taxon>
        <taxon>Xylariomycetidae</taxon>
        <taxon>Xylariales</taxon>
        <taxon>Hypoxylaceae</taxon>
        <taxon>Hypoxylon</taxon>
    </lineage>
</organism>
<comment type="caution">
    <text evidence="1">The sequence shown here is derived from an EMBL/GenBank/DDBJ whole genome shotgun (WGS) entry which is preliminary data.</text>
</comment>
<protein>
    <submittedName>
        <fullName evidence="1">Ankyrin repeat-containing domain protein</fullName>
    </submittedName>
</protein>
<evidence type="ECO:0000313" key="1">
    <source>
        <dbReference type="EMBL" id="KAI6081383.1"/>
    </source>
</evidence>
<dbReference type="Proteomes" id="UP001497680">
    <property type="component" value="Unassembled WGS sequence"/>
</dbReference>
<sequence length="1867" mass="211057">MCSYGRKLRVASDEANLHMEGNEEEHNRLAIVPSNAQLNSSRSQHDSMDLVGRGQPAPPPPIPFNELGLSQLWPSHNSSTQTTLDIVAIHGLGGHPLNSWEGGKNIWPRDFLPSTIPEARIFTFGYASQVSFAKSVSGIEDFSRDLLDGLLRVRRKLPKPRPLIFICHSMGGIVFKKSLIIAHERRSRYGDLLDEVKGVIFLGTPHRGSDTAYWSKILGRMANFSFPGAIRTDLLKDLEPRSRILGEICSQFVERGQSLQIFTFYERVKIKGLNDLIVDKDSAILHLPNEVASPMEADHHSICKYLTGHDPNYQKVLSCLEEIVDSLGSTATKAVLATEKNFIRELGNVRSSFDPFIKYNTIPRPELDTCDWISSDYTFATWFEGKDAYRWLWIHGSPGSGKSVILKYIVRLLQERSLANTSGKATRGFQDVITFLFCDAKVTEQEGAPLVLRYILSQILNRRPHLLQYIEPKPEGIEDLSPSQLVKWLSDITLRARRTRFWIVLDALDELPQDTADTLLNSLRELLNEDTNFRLHILVSNRQGVAPNLSGQADSICLNTNEVRDKVQLFIDHKIRNMRTQCHISEAASSEVRSRITTLSNSNFLFASLSWRKFSEGVSLWTPTTIRKKLDELTKLPLDFDTLYVYLLEQVPSDFQSALKKIFMLLLVARRPLSIDDMHFAVTMNNDHRSFQQVKKDLAYNFHDILQHHCSTFLVLDNYVQFYHHSFREFLLRSRSYSDDNLIHQLRPSMSASEYFACLTCQRILGFEDWTTWEGHLTEIQEELDSTRGITGSNAVIINTPGFPLLLYAVQYLSSHLEYVQDEFEFVEFVAKMFSTRRRIRFTQLYSRLQAEMTELGRILHPILTTDCPPLDILIQLGDFVVITKRIIQMGQNPNELDPLGRSPLYWAILKSRKRITGFLLANRAVNPNLGHGDEDKPIHIATNNAPLLKMLVSCDRLDINCRGSKGRTALHTAISQSPQSAHYFDILLEHPDINLSMRDTDGVTPFILALSRSDGLWAAMRLLECPKEKLDISATDRNGTNALALACIQCRAPVRQELISRDRSQMFTIGKDELNVLTRSAYHGRREQLISLLNDLPDSEIARLSTAGNFNLMSLCAQQDWGDLVVILRTGFGLETKEPDKTRGRTTLHWAVYSYWNPEAADLSETETSLVNVQDFDGCTPLHLAIEHRNLTAARSFLQSGASILIKNKYGKTPVHVAAECGCRPMMELFLDGSIREFGRDKFGASLLHYMVTWEWNSLLLSFLRIKRPLVNVRDYRRRTPLHYAAIFGNTAAILMLLEHGADIDPRDDIGFTPVFYAIREGNYPLVRSLFDKGANLRRRDAFHRTAADIASGQSSELNTLFRNLGLPVSKQRRMMENEDVPVYKSKAAFWSNLDGMTVVLADHRRPLGLKPDLPPGEISCDCDPRIGRNSFPFAKTMGWTTLQRTIISGHIHCAEACLRSGCDVAEVNFCNGWNAFHLAACTNETSVTMMMLKYDRSGAFDAQSPDGTPAIVAARRGRAEVLLILLQNGAVLSKISPTGFTILHMATLAGDLHSMKAIVARRVDLVKQPAKKHDILPLHIAAAEQNLDALQYLLGFYSPSSTITSHQRVALFFLSLKHCVIREFEDGIAFKAWAIPKEIMLEVKEVLDSMHCSNPVWQYIHQCMPQFLSINMEDILKFIFQIRPEFRTTWIRSCVLQGMPTSAIASFPQYQMTGCMLNYMRQHGIDPLVTFAHGSNVLHRQFQGTFERMEISDINDCVDTIKALIALDSQVNTRKGASLFINAPNRHGETPLHVALSNCTFLHHGSSIDVITALVDAGADLYLRRADGLNALDIARMNFPDSWVSYRVIRNAMKSKGQLGEYQPA</sequence>
<evidence type="ECO:0000313" key="2">
    <source>
        <dbReference type="Proteomes" id="UP001497680"/>
    </source>
</evidence>